<feature type="region of interest" description="Disordered" evidence="1">
    <location>
        <begin position="111"/>
        <end position="171"/>
    </location>
</feature>
<dbReference type="Proteomes" id="UP000431533">
    <property type="component" value="Unassembled WGS sequence"/>
</dbReference>
<feature type="compositionally biased region" description="Low complexity" evidence="1">
    <location>
        <begin position="342"/>
        <end position="351"/>
    </location>
</feature>
<feature type="compositionally biased region" description="Acidic residues" evidence="1">
    <location>
        <begin position="310"/>
        <end position="321"/>
    </location>
</feature>
<name>A0A8H8R6Q3_9HELO</name>
<feature type="compositionally biased region" description="Basic and acidic residues" evidence="1">
    <location>
        <begin position="258"/>
        <end position="269"/>
    </location>
</feature>
<sequence>MMMLKPSRDAENIPPNPNLQAQSSPTKTSTSLYLHVIWSQNTPASISPPSTPPLLATILPPSVLPNARNISYHTIETFPEKAYGYVELPIMDAEKIKKKLNGSILKGTKIRIEKARPDKEPPIAEEPEQAKKKPKKRKRDSTIPGVDIGERSVKRGWTVPGKPDKDKKKIKSKYTTGSECLFKTVVPPNVAANAKSMDGKTDKKHRKAGKEALVHEFSKSTKYATFLRDNAVAGGSKAVEFVEGKGWVDEEGNVLEEVKKSQKTPKVESKVLVAERASKDDKDESSSEEESDHDNTVSTSKVPTKPAQDESSDESSSEEEITSPSASAPTLVPQAAEEDTETSTSGSSSSESDSESDSSESSESSESESALQPSPRPLSRPQSSSGPPISLSIKIPSAISTPAHTVHPLEALYKKPKPDDGVAPEPDVPSFNFFGADGDVDEEMDEVPNQVPLTPFTQRDFEYRGMRSAAPTPDTAHPNKRFVWPTENSDDEDDDVPTSPIRKGSSSKEGEKKEGASAESDFQKWFYENRGDTSRAWKKRRRTVAKEKRHRENRKRGERAA</sequence>
<feature type="region of interest" description="Disordered" evidence="1">
    <location>
        <begin position="258"/>
        <end position="396"/>
    </location>
</feature>
<feature type="region of interest" description="Disordered" evidence="1">
    <location>
        <begin position="410"/>
        <end position="561"/>
    </location>
</feature>
<organism evidence="2 3">
    <name type="scientific">Lachnellula hyalina</name>
    <dbReference type="NCBI Taxonomy" id="1316788"/>
    <lineage>
        <taxon>Eukaryota</taxon>
        <taxon>Fungi</taxon>
        <taxon>Dikarya</taxon>
        <taxon>Ascomycota</taxon>
        <taxon>Pezizomycotina</taxon>
        <taxon>Leotiomycetes</taxon>
        <taxon>Helotiales</taxon>
        <taxon>Lachnaceae</taxon>
        <taxon>Lachnellula</taxon>
    </lineage>
</organism>
<feature type="compositionally biased region" description="Low complexity" evidence="1">
    <location>
        <begin position="367"/>
        <end position="388"/>
    </location>
</feature>
<feature type="compositionally biased region" description="Acidic residues" evidence="1">
    <location>
        <begin position="352"/>
        <end position="366"/>
    </location>
</feature>
<feature type="compositionally biased region" description="Basic and acidic residues" evidence="1">
    <location>
        <begin position="506"/>
        <end position="516"/>
    </location>
</feature>
<evidence type="ECO:0000313" key="2">
    <source>
        <dbReference type="EMBL" id="TVY28700.1"/>
    </source>
</evidence>
<dbReference type="EMBL" id="QGMH01000027">
    <property type="protein sequence ID" value="TVY28700.1"/>
    <property type="molecule type" value="Genomic_DNA"/>
</dbReference>
<feature type="region of interest" description="Disordered" evidence="1">
    <location>
        <begin position="1"/>
        <end position="26"/>
    </location>
</feature>
<reference evidence="2 3" key="1">
    <citation type="submission" date="2018-05" db="EMBL/GenBank/DDBJ databases">
        <title>Genome sequencing and assembly of the regulated plant pathogen Lachnellula willkommii and related sister species for the development of diagnostic species identification markers.</title>
        <authorList>
            <person name="Giroux E."/>
            <person name="Bilodeau G."/>
        </authorList>
    </citation>
    <scope>NUCLEOTIDE SEQUENCE [LARGE SCALE GENOMIC DNA]</scope>
    <source>
        <strain evidence="2 3">CBS 185.66</strain>
    </source>
</reference>
<proteinExistence type="predicted"/>
<feature type="compositionally biased region" description="Basic residues" evidence="1">
    <location>
        <begin position="536"/>
        <end position="561"/>
    </location>
</feature>
<dbReference type="GeneID" id="41982597"/>
<dbReference type="AlphaFoldDB" id="A0A8H8R6Q3"/>
<comment type="caution">
    <text evidence="2">The sequence shown here is derived from an EMBL/GenBank/DDBJ whole genome shotgun (WGS) entry which is preliminary data.</text>
</comment>
<evidence type="ECO:0000256" key="1">
    <source>
        <dbReference type="SAM" id="MobiDB-lite"/>
    </source>
</evidence>
<feature type="compositionally biased region" description="Basic and acidic residues" evidence="1">
    <location>
        <begin position="111"/>
        <end position="122"/>
    </location>
</feature>
<evidence type="ECO:0008006" key="4">
    <source>
        <dbReference type="Google" id="ProtNLM"/>
    </source>
</evidence>
<keyword evidence="3" id="KW-1185">Reference proteome</keyword>
<evidence type="ECO:0000313" key="3">
    <source>
        <dbReference type="Proteomes" id="UP000431533"/>
    </source>
</evidence>
<feature type="compositionally biased region" description="Basic and acidic residues" evidence="1">
    <location>
        <begin position="276"/>
        <end position="285"/>
    </location>
</feature>
<dbReference type="RefSeq" id="XP_031007488.1">
    <property type="nucleotide sequence ID" value="XM_031147376.1"/>
</dbReference>
<feature type="compositionally biased region" description="Basic and acidic residues" evidence="1">
    <location>
        <begin position="1"/>
        <end position="11"/>
    </location>
</feature>
<accession>A0A8H8R6Q3</accession>
<dbReference type="OrthoDB" id="3595585at2759"/>
<gene>
    <name evidence="2" type="ORF">LHYA1_G002399</name>
</gene>
<protein>
    <recommendedName>
        <fullName evidence="4">Suppressor protein SRP40</fullName>
    </recommendedName>
</protein>